<comment type="caution">
    <text evidence="7">The sequence shown here is derived from an EMBL/GenBank/DDBJ whole genome shotgun (WGS) entry which is preliminary data.</text>
</comment>
<feature type="transmembrane region" description="Helical" evidence="6">
    <location>
        <begin position="147"/>
        <end position="171"/>
    </location>
</feature>
<evidence type="ECO:0000256" key="4">
    <source>
        <dbReference type="ARBA" id="ARBA00022989"/>
    </source>
</evidence>
<gene>
    <name evidence="7" type="ORF">C6Y08_07665</name>
</gene>
<dbReference type="EMBL" id="PVOB01000116">
    <property type="protein sequence ID" value="PRO94875.1"/>
    <property type="molecule type" value="Genomic_DNA"/>
</dbReference>
<dbReference type="PANTHER" id="PTHR23513">
    <property type="entry name" value="INTEGRAL MEMBRANE EFFLUX PROTEIN-RELATED"/>
    <property type="match status" value="1"/>
</dbReference>
<dbReference type="CDD" id="cd06173">
    <property type="entry name" value="MFS_MefA_like"/>
    <property type="match status" value="1"/>
</dbReference>
<feature type="transmembrane region" description="Helical" evidence="6">
    <location>
        <begin position="192"/>
        <end position="210"/>
    </location>
</feature>
<dbReference type="InterPro" id="IPR036259">
    <property type="entry name" value="MFS_trans_sf"/>
</dbReference>
<feature type="transmembrane region" description="Helical" evidence="6">
    <location>
        <begin position="216"/>
        <end position="237"/>
    </location>
</feature>
<dbReference type="Gene3D" id="1.20.1250.20">
    <property type="entry name" value="MFS general substrate transporter like domains"/>
    <property type="match status" value="1"/>
</dbReference>
<protein>
    <submittedName>
        <fullName evidence="7">MFS transporter</fullName>
    </submittedName>
</protein>
<keyword evidence="3 6" id="KW-0812">Transmembrane</keyword>
<dbReference type="PANTHER" id="PTHR23513:SF6">
    <property type="entry name" value="MAJOR FACILITATOR SUPERFAMILY ASSOCIATED DOMAIN-CONTAINING PROTEIN"/>
    <property type="match status" value="1"/>
</dbReference>
<name>A0ABX5CZY3_LACPE</name>
<evidence type="ECO:0000313" key="7">
    <source>
        <dbReference type="EMBL" id="PRO94875.1"/>
    </source>
</evidence>
<reference evidence="7 8" key="1">
    <citation type="submission" date="2018-03" db="EMBL/GenBank/DDBJ databases">
        <title>Draft Genome Sequences of six Lactobacillus pentosus Strains Isolated from Brines of Traditionally Fermented Spanish-Style Green Table Olives.</title>
        <authorList>
            <person name="Calero-Delgado B."/>
            <person name="Martin-Platero A.M."/>
            <person name="Perez-Pulido A.J."/>
            <person name="Benitez-Cabello A."/>
            <person name="Casimiro-Soriguer C.S."/>
            <person name="Martinez-Bueno M."/>
            <person name="Arroyo-Lopez F.N."/>
            <person name="Rodriguez-Gomez F."/>
            <person name="Bautista-Gallego J."/>
            <person name="Garrido-Fernandez A."/>
            <person name="Jimenez-Diaz R."/>
        </authorList>
    </citation>
    <scope>NUCLEOTIDE SEQUENCE [LARGE SCALE GENOMIC DNA]</scope>
    <source>
        <strain evidence="7 8">IG2</strain>
    </source>
</reference>
<proteinExistence type="predicted"/>
<comment type="subcellular location">
    <subcellularLocation>
        <location evidence="1">Cell membrane</location>
        <topology evidence="1">Multi-pass membrane protein</topology>
    </subcellularLocation>
</comment>
<evidence type="ECO:0000256" key="1">
    <source>
        <dbReference type="ARBA" id="ARBA00004651"/>
    </source>
</evidence>
<evidence type="ECO:0000256" key="2">
    <source>
        <dbReference type="ARBA" id="ARBA00022475"/>
    </source>
</evidence>
<dbReference type="InterPro" id="IPR011701">
    <property type="entry name" value="MFS"/>
</dbReference>
<keyword evidence="5 6" id="KW-0472">Membrane</keyword>
<keyword evidence="4 6" id="KW-1133">Transmembrane helix</keyword>
<evidence type="ECO:0000313" key="8">
    <source>
        <dbReference type="Proteomes" id="UP000238378"/>
    </source>
</evidence>
<feature type="transmembrane region" description="Helical" evidence="6">
    <location>
        <begin position="62"/>
        <end position="80"/>
    </location>
</feature>
<feature type="transmembrane region" description="Helical" evidence="6">
    <location>
        <begin position="394"/>
        <end position="417"/>
    </location>
</feature>
<keyword evidence="8" id="KW-1185">Reference proteome</keyword>
<evidence type="ECO:0000256" key="6">
    <source>
        <dbReference type="SAM" id="Phobius"/>
    </source>
</evidence>
<accession>A0ABX5CZY3</accession>
<evidence type="ECO:0000256" key="3">
    <source>
        <dbReference type="ARBA" id="ARBA00022692"/>
    </source>
</evidence>
<dbReference type="SUPFAM" id="SSF103473">
    <property type="entry name" value="MFS general substrate transporter"/>
    <property type="match status" value="1"/>
</dbReference>
<feature type="transmembrane region" description="Helical" evidence="6">
    <location>
        <begin position="333"/>
        <end position="352"/>
    </location>
</feature>
<evidence type="ECO:0000256" key="5">
    <source>
        <dbReference type="ARBA" id="ARBA00023136"/>
    </source>
</evidence>
<feature type="transmembrane region" description="Helical" evidence="6">
    <location>
        <begin position="268"/>
        <end position="291"/>
    </location>
</feature>
<feature type="transmembrane region" description="Helical" evidence="6">
    <location>
        <begin position="119"/>
        <end position="141"/>
    </location>
</feature>
<sequence length="462" mass="51406">MVTPSFCIAFLLCCIFATLLSILSFVLLLKLKQSIITRGQCNLEISLHESNQQILKDVSSNFIGSLSSNMFAYGLGLMLLDQTGLAISFGIDMVITPIVGLLFLIPVGNLTDRYPHKKILTYSIVIRLLALIIFACFIDFFHGLYKLVPVIIFLIINAISINFSNTSYSAAVHELVNDKKIQKLSSLTQGSISLSQILAPAIGVALYSIFGFDFFIYLEILATLLTFLILQTMHFHYNHSSNNSSGKTSLDDFKSGLSYVNKRKLIKYIITMAVVINFIFTALNMGVPYVIKSQLHLGNGPVGFLQSGMAIGTLAGSFLMLALPEKKWFAQKLLIPLLSFGIEFILLGSVFLEKFDLWHLNIWGTVTMILIGLTLAILNITVQVRLQKTVPTHILGRVMALLTTANTSVMPLGTLFYTFFFQNNFNGGYIFIVNGIILSIYTVVLFPVLLKNIKLDNQYIDQ</sequence>
<dbReference type="Proteomes" id="UP000238378">
    <property type="component" value="Unassembled WGS sequence"/>
</dbReference>
<feature type="transmembrane region" description="Helical" evidence="6">
    <location>
        <begin position="6"/>
        <end position="29"/>
    </location>
</feature>
<organism evidence="7 8">
    <name type="scientific">Lactiplantibacillus pentosus</name>
    <name type="common">Lactobacillus pentosus</name>
    <dbReference type="NCBI Taxonomy" id="1589"/>
    <lineage>
        <taxon>Bacteria</taxon>
        <taxon>Bacillati</taxon>
        <taxon>Bacillota</taxon>
        <taxon>Bacilli</taxon>
        <taxon>Lactobacillales</taxon>
        <taxon>Lactobacillaceae</taxon>
        <taxon>Lactiplantibacillus</taxon>
    </lineage>
</organism>
<feature type="transmembrane region" description="Helical" evidence="6">
    <location>
        <begin position="358"/>
        <end position="382"/>
    </location>
</feature>
<keyword evidence="2" id="KW-1003">Cell membrane</keyword>
<feature type="transmembrane region" description="Helical" evidence="6">
    <location>
        <begin position="86"/>
        <end position="107"/>
    </location>
</feature>
<dbReference type="Pfam" id="PF07690">
    <property type="entry name" value="MFS_1"/>
    <property type="match status" value="1"/>
</dbReference>
<feature type="transmembrane region" description="Helical" evidence="6">
    <location>
        <begin position="303"/>
        <end position="321"/>
    </location>
</feature>
<feature type="transmembrane region" description="Helical" evidence="6">
    <location>
        <begin position="429"/>
        <end position="450"/>
    </location>
</feature>